<evidence type="ECO:0000256" key="7">
    <source>
        <dbReference type="ARBA" id="ARBA00023235"/>
    </source>
</evidence>
<evidence type="ECO:0000256" key="2">
    <source>
        <dbReference type="ARBA" id="ARBA00001911"/>
    </source>
</evidence>
<dbReference type="PANTHER" id="PTHR43725">
    <property type="entry name" value="UDP-GLUCOSE 4-EPIMERASE"/>
    <property type="match status" value="1"/>
</dbReference>
<evidence type="ECO:0000256" key="3">
    <source>
        <dbReference type="ARBA" id="ARBA00007637"/>
    </source>
</evidence>
<sequence>MGILVTGGAGYIGSHTIVELLNSGYEVIVVDNFSNSSPESLRRVSEITGQRIMVYNMSILERDGLEKVFNENNIHAVIHFAGLKAVGESVAIPLQYYQNNITGTLNLLETMQKYNVKRLVFSSSATVYGFPESVPISEDFPLSVTNPYGRTKLMIEEILGDLFIADNEWSISILRYFNPIGAHSSGRIGEDPKGIPNNLVPFITRVAVGELKELTIFGGDYPTKDGTGVRDYIHVVDLALGHLKALEKTVSTPGVNTYNLGTGKGYSVLEMVEAFENTCGIKIPYTIAQRRPGDVAVCYADPIKAKQELGWGADKGIEEMCRDSWEWQAKNPNGYEVNIKNIESPHLSTSGDFLIKVNSI</sequence>
<keyword evidence="7 8" id="KW-0413">Isomerase</keyword>
<evidence type="ECO:0000256" key="1">
    <source>
        <dbReference type="ARBA" id="ARBA00000083"/>
    </source>
</evidence>
<evidence type="ECO:0000256" key="5">
    <source>
        <dbReference type="ARBA" id="ARBA00018569"/>
    </source>
</evidence>
<dbReference type="Proteomes" id="UP001623041">
    <property type="component" value="Unassembled WGS sequence"/>
</dbReference>
<organism evidence="10 11">
    <name type="scientific">Bacillus salipaludis</name>
    <dbReference type="NCBI Taxonomy" id="2547811"/>
    <lineage>
        <taxon>Bacteria</taxon>
        <taxon>Bacillati</taxon>
        <taxon>Bacillota</taxon>
        <taxon>Bacilli</taxon>
        <taxon>Bacillales</taxon>
        <taxon>Bacillaceae</taxon>
        <taxon>Bacillus</taxon>
    </lineage>
</organism>
<comment type="caution">
    <text evidence="10">The sequence shown here is derived from an EMBL/GenBank/DDBJ whole genome shotgun (WGS) entry which is preliminary data.</text>
</comment>
<dbReference type="InterPro" id="IPR016040">
    <property type="entry name" value="NAD(P)-bd_dom"/>
</dbReference>
<evidence type="ECO:0000256" key="6">
    <source>
        <dbReference type="ARBA" id="ARBA00023027"/>
    </source>
</evidence>
<dbReference type="InterPro" id="IPR036291">
    <property type="entry name" value="NAD(P)-bd_dom_sf"/>
</dbReference>
<dbReference type="PANTHER" id="PTHR43725:SF47">
    <property type="entry name" value="UDP-GLUCOSE 4-EPIMERASE"/>
    <property type="match status" value="1"/>
</dbReference>
<dbReference type="Gene3D" id="3.40.50.720">
    <property type="entry name" value="NAD(P)-binding Rossmann-like Domain"/>
    <property type="match status" value="1"/>
</dbReference>
<evidence type="ECO:0000256" key="4">
    <source>
        <dbReference type="ARBA" id="ARBA00013189"/>
    </source>
</evidence>
<dbReference type="EC" id="5.1.3.2" evidence="4 8"/>
<dbReference type="Gene3D" id="3.90.25.10">
    <property type="entry name" value="UDP-galactose 4-epimerase, domain 1"/>
    <property type="match status" value="1"/>
</dbReference>
<dbReference type="InterPro" id="IPR005886">
    <property type="entry name" value="UDP_G4E"/>
</dbReference>
<evidence type="ECO:0000259" key="9">
    <source>
        <dbReference type="Pfam" id="PF16363"/>
    </source>
</evidence>
<evidence type="ECO:0000313" key="10">
    <source>
        <dbReference type="EMBL" id="MFK9089954.1"/>
    </source>
</evidence>
<accession>A0ABW8RBV9</accession>
<keyword evidence="11" id="KW-1185">Reference proteome</keyword>
<comment type="cofactor">
    <cofactor evidence="2 8">
        <name>NAD(+)</name>
        <dbReference type="ChEBI" id="CHEBI:57540"/>
    </cofactor>
</comment>
<feature type="domain" description="NAD(P)-binding" evidence="9">
    <location>
        <begin position="4"/>
        <end position="323"/>
    </location>
</feature>
<keyword evidence="8" id="KW-0119">Carbohydrate metabolism</keyword>
<dbReference type="SUPFAM" id="SSF51735">
    <property type="entry name" value="NAD(P)-binding Rossmann-fold domains"/>
    <property type="match status" value="1"/>
</dbReference>
<evidence type="ECO:0000313" key="11">
    <source>
        <dbReference type="Proteomes" id="UP001623041"/>
    </source>
</evidence>
<name>A0ABW8RBV9_9BACI</name>
<dbReference type="CDD" id="cd05247">
    <property type="entry name" value="UDP_G4E_1_SDR_e"/>
    <property type="match status" value="1"/>
</dbReference>
<comment type="similarity">
    <text evidence="3 8">Belongs to the NAD(P)-dependent epimerase/dehydratase family.</text>
</comment>
<protein>
    <recommendedName>
        <fullName evidence="5 8">UDP-glucose 4-epimerase</fullName>
        <ecNumber evidence="4 8">5.1.3.2</ecNumber>
    </recommendedName>
</protein>
<reference evidence="10 11" key="1">
    <citation type="submission" date="2024-11" db="EMBL/GenBank/DDBJ databases">
        <authorList>
            <person name="Lucas J.A."/>
        </authorList>
    </citation>
    <scope>NUCLEOTIDE SEQUENCE [LARGE SCALE GENOMIC DNA]</scope>
    <source>
        <strain evidence="10 11">Z 5.4</strain>
    </source>
</reference>
<dbReference type="GO" id="GO:0003978">
    <property type="term" value="F:UDP-glucose 4-epimerase activity"/>
    <property type="evidence" value="ECO:0007669"/>
    <property type="project" value="UniProtKB-EC"/>
</dbReference>
<gene>
    <name evidence="10" type="primary">galE</name>
    <name evidence="10" type="ORF">ACJEBI_00470</name>
</gene>
<comment type="pathway">
    <text evidence="8">Carbohydrate metabolism; galactose metabolism.</text>
</comment>
<dbReference type="Pfam" id="PF16363">
    <property type="entry name" value="GDP_Man_Dehyd"/>
    <property type="match status" value="1"/>
</dbReference>
<proteinExistence type="inferred from homology"/>
<comment type="subunit">
    <text evidence="8">Homodimer.</text>
</comment>
<dbReference type="NCBIfam" id="TIGR01179">
    <property type="entry name" value="galE"/>
    <property type="match status" value="1"/>
</dbReference>
<dbReference type="NCBIfam" id="NF007956">
    <property type="entry name" value="PRK10675.1"/>
    <property type="match status" value="1"/>
</dbReference>
<keyword evidence="6 8" id="KW-0520">NAD</keyword>
<evidence type="ECO:0000256" key="8">
    <source>
        <dbReference type="RuleBase" id="RU366046"/>
    </source>
</evidence>
<comment type="catalytic activity">
    <reaction evidence="1 8">
        <text>UDP-alpha-D-glucose = UDP-alpha-D-galactose</text>
        <dbReference type="Rhea" id="RHEA:22168"/>
        <dbReference type="ChEBI" id="CHEBI:58885"/>
        <dbReference type="ChEBI" id="CHEBI:66914"/>
        <dbReference type="EC" id="5.1.3.2"/>
    </reaction>
</comment>
<dbReference type="EMBL" id="JBJHQH010000001">
    <property type="protein sequence ID" value="MFK9089954.1"/>
    <property type="molecule type" value="Genomic_DNA"/>
</dbReference>
<dbReference type="RefSeq" id="WP_406578676.1">
    <property type="nucleotide sequence ID" value="NZ_JBJHQH010000001.1"/>
</dbReference>